<keyword evidence="4" id="KW-1185">Reference proteome</keyword>
<organism evidence="3 4">
    <name type="scientific">Coemansia biformis</name>
    <dbReference type="NCBI Taxonomy" id="1286918"/>
    <lineage>
        <taxon>Eukaryota</taxon>
        <taxon>Fungi</taxon>
        <taxon>Fungi incertae sedis</taxon>
        <taxon>Zoopagomycota</taxon>
        <taxon>Kickxellomycotina</taxon>
        <taxon>Kickxellomycetes</taxon>
        <taxon>Kickxellales</taxon>
        <taxon>Kickxellaceae</taxon>
        <taxon>Coemansia</taxon>
    </lineage>
</organism>
<feature type="non-terminal residue" evidence="3">
    <location>
        <position position="108"/>
    </location>
</feature>
<dbReference type="AlphaFoldDB" id="A0A9W7Y784"/>
<dbReference type="PANTHER" id="PTHR12775">
    <property type="entry name" value="PROTEIN C20ORF43 HOMOLOG"/>
    <property type="match status" value="1"/>
</dbReference>
<sequence>MNGSLPFEFPWTCGCVFSAQARRELAGSDACPVCSKPYDPRDIVPINALSPEIVASLHARMAERVAEREKRRADKKKLKGKPKRKRSDGGDVPPEPTPETSLGDKRTK</sequence>
<evidence type="ECO:0000256" key="1">
    <source>
        <dbReference type="ARBA" id="ARBA00009885"/>
    </source>
</evidence>
<dbReference type="GO" id="GO:0005634">
    <property type="term" value="C:nucleus"/>
    <property type="evidence" value="ECO:0007669"/>
    <property type="project" value="TreeGrafter"/>
</dbReference>
<evidence type="ECO:0000313" key="4">
    <source>
        <dbReference type="Proteomes" id="UP001143981"/>
    </source>
</evidence>
<dbReference type="InterPro" id="IPR027799">
    <property type="entry name" value="Rtf2_RING-finger"/>
</dbReference>
<dbReference type="PANTHER" id="PTHR12775:SF0">
    <property type="entry name" value="REPLICATION TERMINATION FACTOR 2"/>
    <property type="match status" value="1"/>
</dbReference>
<dbReference type="Pfam" id="PF04641">
    <property type="entry name" value="Rtf2"/>
    <property type="match status" value="1"/>
</dbReference>
<dbReference type="OrthoDB" id="247013at2759"/>
<dbReference type="InterPro" id="IPR006735">
    <property type="entry name" value="Rtf2"/>
</dbReference>
<feature type="compositionally biased region" description="Basic residues" evidence="2">
    <location>
        <begin position="73"/>
        <end position="86"/>
    </location>
</feature>
<feature type="region of interest" description="Disordered" evidence="2">
    <location>
        <begin position="65"/>
        <end position="108"/>
    </location>
</feature>
<dbReference type="Proteomes" id="UP001143981">
    <property type="component" value="Unassembled WGS sequence"/>
</dbReference>
<comment type="similarity">
    <text evidence="1">Belongs to the rtf2 family.</text>
</comment>
<name>A0A9W7Y784_9FUNG</name>
<dbReference type="CDD" id="cd16653">
    <property type="entry name" value="RING-like_Rtf2"/>
    <property type="match status" value="1"/>
</dbReference>
<accession>A0A9W7Y784</accession>
<comment type="caution">
    <text evidence="3">The sequence shown here is derived from an EMBL/GenBank/DDBJ whole genome shotgun (WGS) entry which is preliminary data.</text>
</comment>
<protein>
    <submittedName>
        <fullName evidence="3">Replication termination factor 2</fullName>
    </submittedName>
</protein>
<reference evidence="3" key="1">
    <citation type="submission" date="2022-07" db="EMBL/GenBank/DDBJ databases">
        <title>Phylogenomic reconstructions and comparative analyses of Kickxellomycotina fungi.</title>
        <authorList>
            <person name="Reynolds N.K."/>
            <person name="Stajich J.E."/>
            <person name="Barry K."/>
            <person name="Grigoriev I.V."/>
            <person name="Crous P."/>
            <person name="Smith M.E."/>
        </authorList>
    </citation>
    <scope>NUCLEOTIDE SEQUENCE</scope>
    <source>
        <strain evidence="3">BCRC 34381</strain>
    </source>
</reference>
<dbReference type="GO" id="GO:0006274">
    <property type="term" value="P:DNA replication termination"/>
    <property type="evidence" value="ECO:0007669"/>
    <property type="project" value="TreeGrafter"/>
</dbReference>
<evidence type="ECO:0000256" key="2">
    <source>
        <dbReference type="SAM" id="MobiDB-lite"/>
    </source>
</evidence>
<proteinExistence type="inferred from homology"/>
<gene>
    <name evidence="3" type="primary">rtf2</name>
    <name evidence="3" type="ORF">LPJ61_005521</name>
</gene>
<evidence type="ECO:0000313" key="3">
    <source>
        <dbReference type="EMBL" id="KAJ1725957.1"/>
    </source>
</evidence>
<dbReference type="EMBL" id="JANBOI010001874">
    <property type="protein sequence ID" value="KAJ1725957.1"/>
    <property type="molecule type" value="Genomic_DNA"/>
</dbReference>